<dbReference type="Proteomes" id="UP000780801">
    <property type="component" value="Unassembled WGS sequence"/>
</dbReference>
<dbReference type="Gene3D" id="2.40.70.10">
    <property type="entry name" value="Acid Proteases"/>
    <property type="match status" value="2"/>
</dbReference>
<feature type="active site" evidence="2">
    <location>
        <position position="384"/>
    </location>
</feature>
<evidence type="ECO:0000259" key="5">
    <source>
        <dbReference type="PROSITE" id="PS51767"/>
    </source>
</evidence>
<feature type="compositionally biased region" description="Acidic residues" evidence="3">
    <location>
        <begin position="323"/>
        <end position="332"/>
    </location>
</feature>
<proteinExistence type="inferred from homology"/>
<name>A0A9P6G197_9FUNG</name>
<feature type="chain" id="PRO_5040328060" evidence="4">
    <location>
        <begin position="25"/>
        <end position="522"/>
    </location>
</feature>
<feature type="domain" description="Peptidase A1" evidence="5">
    <location>
        <begin position="80"/>
        <end position="509"/>
    </location>
</feature>
<organism evidence="6 7">
    <name type="scientific">Lunasporangiospora selenospora</name>
    <dbReference type="NCBI Taxonomy" id="979761"/>
    <lineage>
        <taxon>Eukaryota</taxon>
        <taxon>Fungi</taxon>
        <taxon>Fungi incertae sedis</taxon>
        <taxon>Mucoromycota</taxon>
        <taxon>Mortierellomycotina</taxon>
        <taxon>Mortierellomycetes</taxon>
        <taxon>Mortierellales</taxon>
        <taxon>Mortierellaceae</taxon>
        <taxon>Lunasporangiospora</taxon>
    </lineage>
</organism>
<protein>
    <submittedName>
        <fullName evidence="6">1,3-beta-glucanosyltransferase</fullName>
    </submittedName>
</protein>
<dbReference type="Pfam" id="PF00026">
    <property type="entry name" value="Asp"/>
    <property type="match status" value="2"/>
</dbReference>
<dbReference type="EMBL" id="JAABOA010000145">
    <property type="protein sequence ID" value="KAF9585637.1"/>
    <property type="molecule type" value="Genomic_DNA"/>
</dbReference>
<feature type="compositionally biased region" description="Gly residues" evidence="3">
    <location>
        <begin position="302"/>
        <end position="313"/>
    </location>
</feature>
<feature type="active site" evidence="2">
    <location>
        <position position="98"/>
    </location>
</feature>
<dbReference type="SUPFAM" id="SSF50630">
    <property type="entry name" value="Acid proteases"/>
    <property type="match status" value="1"/>
</dbReference>
<comment type="similarity">
    <text evidence="1">Belongs to the peptidase A1 family.</text>
</comment>
<dbReference type="AlphaFoldDB" id="A0A9P6G197"/>
<feature type="region of interest" description="Disordered" evidence="3">
    <location>
        <begin position="141"/>
        <end position="162"/>
    </location>
</feature>
<dbReference type="PANTHER" id="PTHR47966:SF51">
    <property type="entry name" value="BETA-SITE APP-CLEAVING ENZYME, ISOFORM A-RELATED"/>
    <property type="match status" value="1"/>
</dbReference>
<evidence type="ECO:0000256" key="4">
    <source>
        <dbReference type="SAM" id="SignalP"/>
    </source>
</evidence>
<reference evidence="6" key="1">
    <citation type="journal article" date="2020" name="Fungal Divers.">
        <title>Resolving the Mortierellaceae phylogeny through synthesis of multi-gene phylogenetics and phylogenomics.</title>
        <authorList>
            <person name="Vandepol N."/>
            <person name="Liber J."/>
            <person name="Desiro A."/>
            <person name="Na H."/>
            <person name="Kennedy M."/>
            <person name="Barry K."/>
            <person name="Grigoriev I.V."/>
            <person name="Miller A.N."/>
            <person name="O'Donnell K."/>
            <person name="Stajich J.E."/>
            <person name="Bonito G."/>
        </authorList>
    </citation>
    <scope>NUCLEOTIDE SEQUENCE</scope>
    <source>
        <strain evidence="6">KOD1015</strain>
    </source>
</reference>
<feature type="region of interest" description="Disordered" evidence="3">
    <location>
        <begin position="302"/>
        <end position="333"/>
    </location>
</feature>
<accession>A0A9P6G197</accession>
<evidence type="ECO:0000256" key="3">
    <source>
        <dbReference type="SAM" id="MobiDB-lite"/>
    </source>
</evidence>
<dbReference type="PRINTS" id="PR00792">
    <property type="entry name" value="PEPSIN"/>
</dbReference>
<dbReference type="PROSITE" id="PS51767">
    <property type="entry name" value="PEPTIDASE_A1"/>
    <property type="match status" value="1"/>
</dbReference>
<dbReference type="InterPro" id="IPR001461">
    <property type="entry name" value="Aspartic_peptidase_A1"/>
</dbReference>
<evidence type="ECO:0000313" key="7">
    <source>
        <dbReference type="Proteomes" id="UP000780801"/>
    </source>
</evidence>
<sequence>MKPSNVRLCTLAVASSSLWVAVSAAGNVLRIPIHKNTSYRPNTRARAYRTLRKYGHHQHRLSRRELGRQPITDVENDIEYYGIVGIGTPPQRFRLDMDTGSSDLWIPDMTRPVSAPIICDPELKNCQKPNVHSPKGLLRYQHRQRQHGQRSESDHSILSSSLAPTQHRAPPLHFQFDPWLSSTVTELPSQKWKLAYADGSTVSGHLAVDRLEFAEVAIENQLFGLADKVSSSFLDDVVDGVFGLGFPGLSAFVTDEEAFAKDVRTVHKGAHVSRTVLGSLMNQDLIPAPIFGVWLGSSDDTIGGGNGHSGNGQSGNQNKEDREEGSEYESGDGEFMFGSIDTSRFEGELTFLPIVTPSQYWQVRVDGVQVNGEDMGIEGETIIDTGTTLVVMPTNAAKKVNRAIGAKWDPWEGWILRCDSNREGTIDFIMGGKTFSIRRRDLVREHVQKSRNGKDKKFGHGHGKDKTADGPMCYSAVTASPGEVMVFGDVFIRNNYCVFDVGHQSIGIAPLRRGRHQHYGST</sequence>
<dbReference type="GO" id="GO:0006508">
    <property type="term" value="P:proteolysis"/>
    <property type="evidence" value="ECO:0007669"/>
    <property type="project" value="InterPro"/>
</dbReference>
<keyword evidence="7" id="KW-1185">Reference proteome</keyword>
<feature type="signal peptide" evidence="4">
    <location>
        <begin position="1"/>
        <end position="24"/>
    </location>
</feature>
<gene>
    <name evidence="6" type="primary">PGA5</name>
    <name evidence="6" type="ORF">BGW38_001424</name>
</gene>
<dbReference type="InterPro" id="IPR021109">
    <property type="entry name" value="Peptidase_aspartic_dom_sf"/>
</dbReference>
<dbReference type="OrthoDB" id="15189at2759"/>
<dbReference type="GO" id="GO:0004190">
    <property type="term" value="F:aspartic-type endopeptidase activity"/>
    <property type="evidence" value="ECO:0007669"/>
    <property type="project" value="InterPro"/>
</dbReference>
<dbReference type="CDD" id="cd05471">
    <property type="entry name" value="pepsin_like"/>
    <property type="match status" value="1"/>
</dbReference>
<evidence type="ECO:0000256" key="1">
    <source>
        <dbReference type="ARBA" id="ARBA00007447"/>
    </source>
</evidence>
<evidence type="ECO:0000313" key="6">
    <source>
        <dbReference type="EMBL" id="KAF9585637.1"/>
    </source>
</evidence>
<dbReference type="InterPro" id="IPR033121">
    <property type="entry name" value="PEPTIDASE_A1"/>
</dbReference>
<evidence type="ECO:0000256" key="2">
    <source>
        <dbReference type="PIRSR" id="PIRSR601461-1"/>
    </source>
</evidence>
<dbReference type="PANTHER" id="PTHR47966">
    <property type="entry name" value="BETA-SITE APP-CLEAVING ENZYME, ISOFORM A-RELATED"/>
    <property type="match status" value="1"/>
</dbReference>
<keyword evidence="4" id="KW-0732">Signal</keyword>
<dbReference type="InterPro" id="IPR034164">
    <property type="entry name" value="Pepsin-like_dom"/>
</dbReference>
<comment type="caution">
    <text evidence="6">The sequence shown here is derived from an EMBL/GenBank/DDBJ whole genome shotgun (WGS) entry which is preliminary data.</text>
</comment>